<dbReference type="Proteomes" id="UP001519460">
    <property type="component" value="Unassembled WGS sequence"/>
</dbReference>
<gene>
    <name evidence="2" type="ORF">BaRGS_00002443</name>
</gene>
<accession>A0ABD0M489</accession>
<reference evidence="2 3" key="1">
    <citation type="journal article" date="2023" name="Sci. Data">
        <title>Genome assembly of the Korean intertidal mud-creeper Batillaria attramentaria.</title>
        <authorList>
            <person name="Patra A.K."/>
            <person name="Ho P.T."/>
            <person name="Jun S."/>
            <person name="Lee S.J."/>
            <person name="Kim Y."/>
            <person name="Won Y.J."/>
        </authorList>
    </citation>
    <scope>NUCLEOTIDE SEQUENCE [LARGE SCALE GENOMIC DNA]</scope>
    <source>
        <strain evidence="2">Wonlab-2016</strain>
    </source>
</reference>
<evidence type="ECO:0000313" key="3">
    <source>
        <dbReference type="Proteomes" id="UP001519460"/>
    </source>
</evidence>
<dbReference type="AlphaFoldDB" id="A0ABD0M489"/>
<feature type="compositionally biased region" description="Basic and acidic residues" evidence="1">
    <location>
        <begin position="62"/>
        <end position="71"/>
    </location>
</feature>
<feature type="region of interest" description="Disordered" evidence="1">
    <location>
        <begin position="28"/>
        <end position="82"/>
    </location>
</feature>
<evidence type="ECO:0000256" key="1">
    <source>
        <dbReference type="SAM" id="MobiDB-lite"/>
    </source>
</evidence>
<sequence length="82" mass="9129">MLKLNADVPSLEFKFLPFSRLFFASEDGPDGQKALAMSRQPATPFKLQPRQGPTDHPNLLTDKQDRGRECSPLRNASLDSEG</sequence>
<comment type="caution">
    <text evidence="2">The sequence shown here is derived from an EMBL/GenBank/DDBJ whole genome shotgun (WGS) entry which is preliminary data.</text>
</comment>
<dbReference type="EMBL" id="JACVVK020000007">
    <property type="protein sequence ID" value="KAK7506331.1"/>
    <property type="molecule type" value="Genomic_DNA"/>
</dbReference>
<keyword evidence="3" id="KW-1185">Reference proteome</keyword>
<proteinExistence type="predicted"/>
<name>A0ABD0M489_9CAEN</name>
<evidence type="ECO:0000313" key="2">
    <source>
        <dbReference type="EMBL" id="KAK7506331.1"/>
    </source>
</evidence>
<protein>
    <submittedName>
        <fullName evidence="2">Uncharacterized protein</fullName>
    </submittedName>
</protein>
<organism evidence="2 3">
    <name type="scientific">Batillaria attramentaria</name>
    <dbReference type="NCBI Taxonomy" id="370345"/>
    <lineage>
        <taxon>Eukaryota</taxon>
        <taxon>Metazoa</taxon>
        <taxon>Spiralia</taxon>
        <taxon>Lophotrochozoa</taxon>
        <taxon>Mollusca</taxon>
        <taxon>Gastropoda</taxon>
        <taxon>Caenogastropoda</taxon>
        <taxon>Sorbeoconcha</taxon>
        <taxon>Cerithioidea</taxon>
        <taxon>Batillariidae</taxon>
        <taxon>Batillaria</taxon>
    </lineage>
</organism>